<evidence type="ECO:0000313" key="2">
    <source>
        <dbReference type="EMBL" id="MFN6548177.1"/>
    </source>
</evidence>
<protein>
    <recommendedName>
        <fullName evidence="4">Serine/threonine protein kinase</fullName>
    </recommendedName>
</protein>
<comment type="caution">
    <text evidence="2">The sequence shown here is derived from an EMBL/GenBank/DDBJ whole genome shotgun (WGS) entry which is preliminary data.</text>
</comment>
<gene>
    <name evidence="2" type="ORF">ACK4CT_33940</name>
</gene>
<dbReference type="EMBL" id="JBKBDD010000020">
    <property type="protein sequence ID" value="MFN6548177.1"/>
    <property type="molecule type" value="Genomic_DNA"/>
</dbReference>
<name>A0ABW9LN86_9MYCO</name>
<sequence>MSRFVIREVREGPEELRKHLPITGETFDVRSGPDGHTYFCARLDEPIKHRLDAAADTSGYPPEQLESDSAGTSLKVNGIVMRPSDPDVQPYHGMQQFPVDLAYVIDPTYRDQPDLAFDKLLPIAAVEIDDLAENGPAANGHRRQNGHETAIAELLEDSPDSAPPTPRASLRDAGTTDSRPQPAAAEPDEPFRRPTPVAGRPPLPPGQYGTEMPLLPTTLKRSTLSKKTLGVATAACVGAALIGITAWEVVTGAEGSQPAPSVAAEPAPSAADIERVKGGLPKGYSEISCKPASGSVDPSLTCGPNAHPGGPRSATYTIYPNRQALSQAFAAAIATYSRVNCPGNIQSPGPWSRNAIRDKAAGTLFCGIRAGQGAAIVWTDDAKYMLHIAETVTHGTTLDQLYSWWGTHA</sequence>
<keyword evidence="3" id="KW-1185">Reference proteome</keyword>
<proteinExistence type="predicted"/>
<reference evidence="2 3" key="1">
    <citation type="submission" date="2024-12" db="EMBL/GenBank/DDBJ databases">
        <title>The coexistence of Mycolicibacterium septicum and Mycolicibacterium nivoides in clinical samples.</title>
        <authorList>
            <person name="Wang C."/>
            <person name="Feng Y."/>
            <person name="Zong Z."/>
        </authorList>
    </citation>
    <scope>NUCLEOTIDE SEQUENCE [LARGE SCALE GENOMIC DNA]</scope>
    <source>
        <strain evidence="2 3">120309</strain>
    </source>
</reference>
<feature type="region of interest" description="Disordered" evidence="1">
    <location>
        <begin position="156"/>
        <end position="213"/>
    </location>
</feature>
<organism evidence="2 3">
    <name type="scientific">Mycolicibacterium nivoides</name>
    <dbReference type="NCBI Taxonomy" id="2487344"/>
    <lineage>
        <taxon>Bacteria</taxon>
        <taxon>Bacillati</taxon>
        <taxon>Actinomycetota</taxon>
        <taxon>Actinomycetes</taxon>
        <taxon>Mycobacteriales</taxon>
        <taxon>Mycobacteriaceae</taxon>
        <taxon>Mycolicibacterium</taxon>
    </lineage>
</organism>
<dbReference type="Proteomes" id="UP001635816">
    <property type="component" value="Unassembled WGS sequence"/>
</dbReference>
<evidence type="ECO:0000256" key="1">
    <source>
        <dbReference type="SAM" id="MobiDB-lite"/>
    </source>
</evidence>
<evidence type="ECO:0008006" key="4">
    <source>
        <dbReference type="Google" id="ProtNLM"/>
    </source>
</evidence>
<accession>A0ABW9LN86</accession>
<dbReference type="RefSeq" id="WP_409545722.1">
    <property type="nucleotide sequence ID" value="NZ_JBKBDD010000020.1"/>
</dbReference>
<evidence type="ECO:0000313" key="3">
    <source>
        <dbReference type="Proteomes" id="UP001635816"/>
    </source>
</evidence>